<organism evidence="3 4">
    <name type="scientific">Aureitalea marina</name>
    <dbReference type="NCBI Taxonomy" id="930804"/>
    <lineage>
        <taxon>Bacteria</taxon>
        <taxon>Pseudomonadati</taxon>
        <taxon>Bacteroidota</taxon>
        <taxon>Flavobacteriia</taxon>
        <taxon>Flavobacteriales</taxon>
        <taxon>Flavobacteriaceae</taxon>
        <taxon>Aureitalea</taxon>
    </lineage>
</organism>
<sequence>MKKLSIILFVVVVSAILLAAATHETPTHDPRLQGVWELEDQYFYENNEVVDTAANMHGYRQVKVYSHSKVMWTRYNPKDTLEWFGYGSYSIADDWLEERIEYGSNPMMQAIDTITVFRFELEFEEGRFRQIAMDNDGNRYFSENYKKID</sequence>
<dbReference type="RefSeq" id="WP_104811376.1">
    <property type="nucleotide sequence ID" value="NZ_MQUB01000001.1"/>
</dbReference>
<keyword evidence="4" id="KW-1185">Reference proteome</keyword>
<dbReference type="EMBL" id="MQUB01000001">
    <property type="protein sequence ID" value="PQB03453.1"/>
    <property type="molecule type" value="Genomic_DNA"/>
</dbReference>
<feature type="signal peptide" evidence="1">
    <location>
        <begin position="1"/>
        <end position="19"/>
    </location>
</feature>
<dbReference type="EMBL" id="MQUB01000001">
    <property type="protein sequence ID" value="PQB05883.1"/>
    <property type="molecule type" value="Genomic_DNA"/>
</dbReference>
<evidence type="ECO:0008006" key="5">
    <source>
        <dbReference type="Google" id="ProtNLM"/>
    </source>
</evidence>
<gene>
    <name evidence="2" type="ORF">BST85_00010</name>
    <name evidence="3" type="ORF">BST85_13975</name>
</gene>
<keyword evidence="1" id="KW-0732">Signal</keyword>
<accession>A0A2S7KTN2</accession>
<feature type="chain" id="PRO_5036322429" description="Lipocalin-like domain-containing protein" evidence="1">
    <location>
        <begin position="20"/>
        <end position="149"/>
    </location>
</feature>
<dbReference type="Proteomes" id="UP000239800">
    <property type="component" value="Unassembled WGS sequence"/>
</dbReference>
<name>A0A2S7KTN2_9FLAO</name>
<protein>
    <recommendedName>
        <fullName evidence="5">Lipocalin-like domain-containing protein</fullName>
    </recommendedName>
</protein>
<comment type="caution">
    <text evidence="3">The sequence shown here is derived from an EMBL/GenBank/DDBJ whole genome shotgun (WGS) entry which is preliminary data.</text>
</comment>
<dbReference type="AlphaFoldDB" id="A0A2S7KTN2"/>
<evidence type="ECO:0000313" key="4">
    <source>
        <dbReference type="Proteomes" id="UP000239800"/>
    </source>
</evidence>
<proteinExistence type="predicted"/>
<evidence type="ECO:0000313" key="3">
    <source>
        <dbReference type="EMBL" id="PQB05883.1"/>
    </source>
</evidence>
<dbReference type="OrthoDB" id="1441376at2"/>
<reference evidence="3 4" key="1">
    <citation type="submission" date="2016-11" db="EMBL/GenBank/DDBJ databases">
        <title>Trade-off between light-utilization and light-protection in marine flavobacteria.</title>
        <authorList>
            <person name="Kumagai Y."/>
        </authorList>
    </citation>
    <scope>NUCLEOTIDE SEQUENCE [LARGE SCALE GENOMIC DNA]</scope>
    <source>
        <strain evidence="3 4">NBRC 107741</strain>
    </source>
</reference>
<evidence type="ECO:0000313" key="2">
    <source>
        <dbReference type="EMBL" id="PQB03453.1"/>
    </source>
</evidence>
<evidence type="ECO:0000256" key="1">
    <source>
        <dbReference type="SAM" id="SignalP"/>
    </source>
</evidence>